<evidence type="ECO:0008006" key="5">
    <source>
        <dbReference type="Google" id="ProtNLM"/>
    </source>
</evidence>
<keyword evidence="2" id="KW-0812">Transmembrane</keyword>
<evidence type="ECO:0000313" key="3">
    <source>
        <dbReference type="EMBL" id="MBO1361648.1"/>
    </source>
</evidence>
<keyword evidence="2" id="KW-1133">Transmembrane helix</keyword>
<name>A0ABS3M0E6_9PROT</name>
<comment type="caution">
    <text evidence="3">The sequence shown here is derived from an EMBL/GenBank/DDBJ whole genome shotgun (WGS) entry which is preliminary data.</text>
</comment>
<evidence type="ECO:0000313" key="4">
    <source>
        <dbReference type="Proteomes" id="UP000664771"/>
    </source>
</evidence>
<gene>
    <name evidence="3" type="ORF">J2D73_17845</name>
</gene>
<keyword evidence="2" id="KW-0472">Membrane</keyword>
<keyword evidence="4" id="KW-1185">Reference proteome</keyword>
<feature type="transmembrane region" description="Helical" evidence="2">
    <location>
        <begin position="13"/>
        <end position="46"/>
    </location>
</feature>
<dbReference type="Proteomes" id="UP000664771">
    <property type="component" value="Unassembled WGS sequence"/>
</dbReference>
<evidence type="ECO:0000256" key="2">
    <source>
        <dbReference type="SAM" id="Phobius"/>
    </source>
</evidence>
<protein>
    <recommendedName>
        <fullName evidence="5">DUF2062 domain-containing protein</fullName>
    </recommendedName>
</protein>
<feature type="region of interest" description="Disordered" evidence="1">
    <location>
        <begin position="138"/>
        <end position="160"/>
    </location>
</feature>
<reference evidence="3 4" key="1">
    <citation type="submission" date="2021-03" db="EMBL/GenBank/DDBJ databases">
        <title>The complete genome sequence of Acetobacter sacchari TBRC 11175.</title>
        <authorList>
            <person name="Charoenyingcharoen P."/>
            <person name="Yukphan P."/>
        </authorList>
    </citation>
    <scope>NUCLEOTIDE SEQUENCE [LARGE SCALE GENOMIC DNA]</scope>
    <source>
        <strain evidence="3 4">TBRC 11175</strain>
    </source>
</reference>
<accession>A0ABS3M0E6</accession>
<dbReference type="EMBL" id="JAFVMF010000027">
    <property type="protein sequence ID" value="MBO1361648.1"/>
    <property type="molecule type" value="Genomic_DNA"/>
</dbReference>
<proteinExistence type="predicted"/>
<sequence length="160" mass="17981">MTVAARVGHSMKWIHGLACGAALAWLPGYSLLVVILFLPLIIAYFFDRSQDHALVRMMLPYEFAATISPMHQLWLSEGTVDTALRLLMDPVVLITAWLSAGLGWFVLEAALLFAKLSKQYKSSKEKNKITRRLNEISDEWDHDPPLSFEGGKVKPEAGRR</sequence>
<organism evidence="3 4">
    <name type="scientific">Acetobacter sacchari</name>
    <dbReference type="NCBI Taxonomy" id="2661687"/>
    <lineage>
        <taxon>Bacteria</taxon>
        <taxon>Pseudomonadati</taxon>
        <taxon>Pseudomonadota</taxon>
        <taxon>Alphaproteobacteria</taxon>
        <taxon>Acetobacterales</taxon>
        <taxon>Acetobacteraceae</taxon>
        <taxon>Acetobacter</taxon>
    </lineage>
</organism>
<evidence type="ECO:0000256" key="1">
    <source>
        <dbReference type="SAM" id="MobiDB-lite"/>
    </source>
</evidence>
<dbReference type="RefSeq" id="WP_207883567.1">
    <property type="nucleotide sequence ID" value="NZ_JAFVMF010000027.1"/>
</dbReference>
<feature type="transmembrane region" description="Helical" evidence="2">
    <location>
        <begin position="91"/>
        <end position="114"/>
    </location>
</feature>
<feature type="compositionally biased region" description="Basic and acidic residues" evidence="1">
    <location>
        <begin position="151"/>
        <end position="160"/>
    </location>
</feature>